<dbReference type="InterPro" id="IPR027417">
    <property type="entry name" value="P-loop_NTPase"/>
</dbReference>
<accession>A0A8T9C3K0</accession>
<evidence type="ECO:0008006" key="5">
    <source>
        <dbReference type="Google" id="ProtNLM"/>
    </source>
</evidence>
<dbReference type="Pfam" id="PF24564">
    <property type="entry name" value="DUF7605"/>
    <property type="match status" value="1"/>
</dbReference>
<protein>
    <recommendedName>
        <fullName evidence="5">Nuclear GTPase SLIP-GC</fullName>
    </recommendedName>
</protein>
<dbReference type="PANTHER" id="PTHR36681">
    <property type="entry name" value="NUCLEAR GTPASE, GERMINAL CENTER-ASSOCIATED, TANDEM DUPLICATE 3"/>
    <property type="match status" value="1"/>
</dbReference>
<dbReference type="AlphaFoldDB" id="A0A8T9C3K0"/>
<dbReference type="InterPro" id="IPR045063">
    <property type="entry name" value="Dynamin_N"/>
</dbReference>
<name>A0A8T9C3K0_9HELO</name>
<dbReference type="PANTHER" id="PTHR36681:SF3">
    <property type="entry name" value="NUCLEAR GTPASE, GERMINAL CENTER-ASSOCIATED, TANDEM DUPLICATE 3"/>
    <property type="match status" value="1"/>
</dbReference>
<feature type="non-terminal residue" evidence="3">
    <location>
        <position position="773"/>
    </location>
</feature>
<evidence type="ECO:0000259" key="2">
    <source>
        <dbReference type="Pfam" id="PF24564"/>
    </source>
</evidence>
<proteinExistence type="predicted"/>
<feature type="non-terminal residue" evidence="3">
    <location>
        <position position="1"/>
    </location>
</feature>
<dbReference type="Proteomes" id="UP000469558">
    <property type="component" value="Unassembled WGS sequence"/>
</dbReference>
<dbReference type="Pfam" id="PF00350">
    <property type="entry name" value="Dynamin_N"/>
    <property type="match status" value="1"/>
</dbReference>
<evidence type="ECO:0000259" key="1">
    <source>
        <dbReference type="Pfam" id="PF00350"/>
    </source>
</evidence>
<organism evidence="3 4">
    <name type="scientific">Lachnellula suecica</name>
    <dbReference type="NCBI Taxonomy" id="602035"/>
    <lineage>
        <taxon>Eukaryota</taxon>
        <taxon>Fungi</taxon>
        <taxon>Dikarya</taxon>
        <taxon>Ascomycota</taxon>
        <taxon>Pezizomycotina</taxon>
        <taxon>Leotiomycetes</taxon>
        <taxon>Helotiales</taxon>
        <taxon>Lachnaceae</taxon>
        <taxon>Lachnellula</taxon>
    </lineage>
</organism>
<keyword evidence="4" id="KW-1185">Reference proteome</keyword>
<feature type="domain" description="DUF7605" evidence="2">
    <location>
        <begin position="509"/>
        <end position="686"/>
    </location>
</feature>
<dbReference type="OrthoDB" id="3598281at2759"/>
<dbReference type="EMBL" id="QGMK01000909">
    <property type="protein sequence ID" value="TVY75935.1"/>
    <property type="molecule type" value="Genomic_DNA"/>
</dbReference>
<comment type="caution">
    <text evidence="3">The sequence shown here is derived from an EMBL/GenBank/DDBJ whole genome shotgun (WGS) entry which is preliminary data.</text>
</comment>
<evidence type="ECO:0000313" key="3">
    <source>
        <dbReference type="EMBL" id="TVY75935.1"/>
    </source>
</evidence>
<feature type="domain" description="Dynamin N-terminal" evidence="1">
    <location>
        <begin position="37"/>
        <end position="276"/>
    </location>
</feature>
<dbReference type="SUPFAM" id="SSF52540">
    <property type="entry name" value="P-loop containing nucleoside triphosphate hydrolases"/>
    <property type="match status" value="1"/>
</dbReference>
<gene>
    <name evidence="3" type="ORF">LSUE1_G004583</name>
</gene>
<dbReference type="Gene3D" id="3.40.50.300">
    <property type="entry name" value="P-loop containing nucleotide triphosphate hydrolases"/>
    <property type="match status" value="1"/>
</dbReference>
<sequence>TAINTLVGTSKPSDDLKRLREDAIRLSTFQSTDTRTIAVLGDSGEGKSSLINALLHFPEIAKTGDIGAACTSVVTEYRQKTAAHTSPITIEVEYLSIVEIENLIKELLWNYRQLYLPGVEEDSTDPKDYARFQRESEQAWSALEAGFQHQKGFNKQLIGDMTDGGLEKATEKLIRWARDLDWPDGEASGLWKATADDAEECCEMTSVFMQDRFWPFTKIIRVYLDSQALITGVVPADLPGLQDTNLARVRATQTYLMKCDKIFIIAKIARAITDQSLKSSLYSILTRHAPVEWEESGGKSLNIAVVCTKSEDINHKAARREFCGPRKRITLAEMEKLDRDIGKAKKNNDRVLKKQLRRKQEFLLIDARNAHVKEGLQQAYSFNIPGGKLEVFCVSNTTYEKYARKGNNEMVRGSGIPDLRRFCHTLTAGAQLLEAKHFLQSKLASLLSSVQIWASAGPSPTKTEDKSKNDKTPKVLQEFRAEVSKVVDQFEADVKNTVREVLTGFLQKQNRSWESEAAMRGQEWQSWHWSQYNAWCLRNGDHETPKRNYVNWNAELIWAMRTDLENQWNILDQKVSSILGGLLQNIQACFAKFQAHLRVKRFPSALADGFHPRTQDLSYRSGLVLQEFDRESKLIQRYASEPNQTSYILAEMLPAYRGAAGQASHMGKAARQRTIVHGRITNGTPFSQISSRIQSGINPLAEKACHDTRVAVNAVMALLVKDVEMALASHTQPANGRPKPENLKEMKQKKELMAEIVSLQVKHKNVLTLVSKV</sequence>
<evidence type="ECO:0000313" key="4">
    <source>
        <dbReference type="Proteomes" id="UP000469558"/>
    </source>
</evidence>
<reference evidence="3 4" key="1">
    <citation type="submission" date="2018-05" db="EMBL/GenBank/DDBJ databases">
        <title>Genome sequencing and assembly of the regulated plant pathogen Lachnellula willkommii and related sister species for the development of diagnostic species identification markers.</title>
        <authorList>
            <person name="Giroux E."/>
            <person name="Bilodeau G."/>
        </authorList>
    </citation>
    <scope>NUCLEOTIDE SEQUENCE [LARGE SCALE GENOMIC DNA]</scope>
    <source>
        <strain evidence="3 4">CBS 268.59</strain>
    </source>
</reference>
<dbReference type="InterPro" id="IPR056024">
    <property type="entry name" value="DUF7605"/>
</dbReference>